<accession>A0A9P4TCB5</accession>
<reference evidence="1" key="1">
    <citation type="submission" date="2019-04" db="EMBL/GenBank/DDBJ databases">
        <title>Sequencing of skin fungus with MAO and IRED activity.</title>
        <authorList>
            <person name="Marsaioli A.J."/>
            <person name="Bonatto J.M.C."/>
            <person name="Reis Junior O."/>
        </authorList>
    </citation>
    <scope>NUCLEOTIDE SEQUENCE</scope>
    <source>
        <strain evidence="1">30M1</strain>
    </source>
</reference>
<dbReference type="OrthoDB" id="4499271at2759"/>
<evidence type="ECO:0000313" key="1">
    <source>
        <dbReference type="EMBL" id="KAF3000104.1"/>
    </source>
</evidence>
<evidence type="ECO:0000313" key="2">
    <source>
        <dbReference type="Proteomes" id="UP000801428"/>
    </source>
</evidence>
<comment type="caution">
    <text evidence="1">The sequence shown here is derived from an EMBL/GenBank/DDBJ whole genome shotgun (WGS) entry which is preliminary data.</text>
</comment>
<name>A0A9P4TCB5_CURKU</name>
<gene>
    <name evidence="1" type="ORF">E8E13_003606</name>
</gene>
<proteinExistence type="predicted"/>
<sequence>MSETVSEIHDSSELPPFDNKLVASAAAALDAANIPNILWGHYMLTIFGVPTVVVVRIDFVVDDDFIDTANATLLDSGFKKCISNDCLSSKELGYAPKPHTHLHITESLHLCFHKKSNILWRISDLTNVDGESIILASDPDQLPGLDIIGRGGRFAQDLHPVRVPTISQLVVSLLLLATRDSETKMCKGPYWMNWVTYVAEYCTENGDFDINQLSGNYKIYMQSLIDSDGDVGARRQALKNIGLEK</sequence>
<organism evidence="1 2">
    <name type="scientific">Curvularia kusanoi</name>
    <name type="common">Cochliobolus kusanoi</name>
    <dbReference type="NCBI Taxonomy" id="90978"/>
    <lineage>
        <taxon>Eukaryota</taxon>
        <taxon>Fungi</taxon>
        <taxon>Dikarya</taxon>
        <taxon>Ascomycota</taxon>
        <taxon>Pezizomycotina</taxon>
        <taxon>Dothideomycetes</taxon>
        <taxon>Pleosporomycetidae</taxon>
        <taxon>Pleosporales</taxon>
        <taxon>Pleosporineae</taxon>
        <taxon>Pleosporaceae</taxon>
        <taxon>Curvularia</taxon>
    </lineage>
</organism>
<dbReference type="AlphaFoldDB" id="A0A9P4TCB5"/>
<keyword evidence="2" id="KW-1185">Reference proteome</keyword>
<protein>
    <submittedName>
        <fullName evidence="1">Uncharacterized protein</fullName>
    </submittedName>
</protein>
<dbReference type="Proteomes" id="UP000801428">
    <property type="component" value="Unassembled WGS sequence"/>
</dbReference>
<dbReference type="EMBL" id="SWKU01000015">
    <property type="protein sequence ID" value="KAF3000104.1"/>
    <property type="molecule type" value="Genomic_DNA"/>
</dbReference>